<sequence>METESSLQTEKHPKAWLGIIWVVLFFILDTIGQFFAIFPPVIEAIQSGRSVEATLDTIQISWYFNAAEAFAIAVVLFLAYLTGMKFFSLRPFTKKVWFQFIWISLATLILSSGVEVLINYLSPDFTTANQSGLEEMIIQAAPLTIFVSVVILAPIVEEVIFRGFVMKIIFWKYPKIGFVVSTLLFTFAHIPTNFSSFLIYFVMAFGLALMYYKTKRLEACILLHFANNLIAFFFLF</sequence>
<keyword evidence="1" id="KW-1133">Transmembrane helix</keyword>
<organism evidence="3 4">
    <name type="scientific">Listeria floridensis FSL S10-1187</name>
    <dbReference type="NCBI Taxonomy" id="1265817"/>
    <lineage>
        <taxon>Bacteria</taxon>
        <taxon>Bacillati</taxon>
        <taxon>Bacillota</taxon>
        <taxon>Bacilli</taxon>
        <taxon>Bacillales</taxon>
        <taxon>Listeriaceae</taxon>
        <taxon>Listeria</taxon>
    </lineage>
</organism>
<accession>A0ABN0RER5</accession>
<keyword evidence="1" id="KW-0812">Transmembrane</keyword>
<protein>
    <submittedName>
        <fullName evidence="3">Caax amino protease family protein</fullName>
    </submittedName>
</protein>
<dbReference type="RefSeq" id="WP_036097451.1">
    <property type="nucleotide sequence ID" value="NZ_AODF01000019.1"/>
</dbReference>
<gene>
    <name evidence="3" type="ORF">MFLO_09407</name>
</gene>
<reference evidence="3 4" key="1">
    <citation type="journal article" date="2014" name="Int. J. Syst. Evol. Microbiol.">
        <title>Listeria floridensis sp. nov., Listeria aquatica sp. nov., Listeria cornellensis sp. nov., Listeria riparia sp. nov. and Listeria grandensis sp. nov., from agricultural and natural environments.</title>
        <authorList>
            <person name="den Bakker H.C."/>
            <person name="Warchocki S."/>
            <person name="Wright E.M."/>
            <person name="Allred A.F."/>
            <person name="Ahlstrom C."/>
            <person name="Manuel C.S."/>
            <person name="Stasiewicz M.J."/>
            <person name="Burrell A."/>
            <person name="Roof S."/>
            <person name="Strawn L."/>
            <person name="Fortes E.D."/>
            <person name="Nightingale K.K."/>
            <person name="Kephart D."/>
            <person name="Wiedmann M."/>
        </authorList>
    </citation>
    <scope>NUCLEOTIDE SEQUENCE [LARGE SCALE GENOMIC DNA]</scope>
    <source>
        <strain evidence="3 4">FSL S10-1187</strain>
    </source>
</reference>
<feature type="transmembrane region" description="Helical" evidence="1">
    <location>
        <begin position="219"/>
        <end position="235"/>
    </location>
</feature>
<evidence type="ECO:0000259" key="2">
    <source>
        <dbReference type="Pfam" id="PF02517"/>
    </source>
</evidence>
<dbReference type="GO" id="GO:0008233">
    <property type="term" value="F:peptidase activity"/>
    <property type="evidence" value="ECO:0007669"/>
    <property type="project" value="UniProtKB-KW"/>
</dbReference>
<comment type="caution">
    <text evidence="3">The sequence shown here is derived from an EMBL/GenBank/DDBJ whole genome shotgun (WGS) entry which is preliminary data.</text>
</comment>
<feature type="transmembrane region" description="Helical" evidence="1">
    <location>
        <begin position="168"/>
        <end position="188"/>
    </location>
</feature>
<feature type="transmembrane region" description="Helical" evidence="1">
    <location>
        <begin position="194"/>
        <end position="212"/>
    </location>
</feature>
<dbReference type="EMBL" id="AODF01000019">
    <property type="protein sequence ID" value="EUJ31257.1"/>
    <property type="molecule type" value="Genomic_DNA"/>
</dbReference>
<keyword evidence="3" id="KW-0378">Hydrolase</keyword>
<feature type="domain" description="CAAX prenyl protease 2/Lysostaphin resistance protein A-like" evidence="2">
    <location>
        <begin position="142"/>
        <end position="230"/>
    </location>
</feature>
<evidence type="ECO:0000256" key="1">
    <source>
        <dbReference type="SAM" id="Phobius"/>
    </source>
</evidence>
<keyword evidence="3" id="KW-0645">Protease</keyword>
<feature type="transmembrane region" description="Helical" evidence="1">
    <location>
        <begin position="15"/>
        <end position="42"/>
    </location>
</feature>
<keyword evidence="4" id="KW-1185">Reference proteome</keyword>
<feature type="transmembrane region" description="Helical" evidence="1">
    <location>
        <begin position="62"/>
        <end position="84"/>
    </location>
</feature>
<dbReference type="InterPro" id="IPR003675">
    <property type="entry name" value="Rce1/LyrA-like_dom"/>
</dbReference>
<feature type="transmembrane region" description="Helical" evidence="1">
    <location>
        <begin position="96"/>
        <end position="121"/>
    </location>
</feature>
<proteinExistence type="predicted"/>
<evidence type="ECO:0000313" key="3">
    <source>
        <dbReference type="EMBL" id="EUJ31257.1"/>
    </source>
</evidence>
<keyword evidence="1" id="KW-0472">Membrane</keyword>
<feature type="transmembrane region" description="Helical" evidence="1">
    <location>
        <begin position="136"/>
        <end position="156"/>
    </location>
</feature>
<dbReference type="PANTHER" id="PTHR36435:SF1">
    <property type="entry name" value="CAAX AMINO TERMINAL PROTEASE FAMILY PROTEIN"/>
    <property type="match status" value="1"/>
</dbReference>
<dbReference type="PANTHER" id="PTHR36435">
    <property type="entry name" value="SLR1288 PROTEIN"/>
    <property type="match status" value="1"/>
</dbReference>
<evidence type="ECO:0000313" key="4">
    <source>
        <dbReference type="Proteomes" id="UP000019249"/>
    </source>
</evidence>
<dbReference type="Proteomes" id="UP000019249">
    <property type="component" value="Unassembled WGS sequence"/>
</dbReference>
<name>A0ABN0RER5_9LIST</name>
<dbReference type="Pfam" id="PF02517">
    <property type="entry name" value="Rce1-like"/>
    <property type="match status" value="1"/>
</dbReference>
<dbReference type="InterPro" id="IPR052710">
    <property type="entry name" value="CAAX_protease"/>
</dbReference>
<dbReference type="GO" id="GO:0006508">
    <property type="term" value="P:proteolysis"/>
    <property type="evidence" value="ECO:0007669"/>
    <property type="project" value="UniProtKB-KW"/>
</dbReference>